<evidence type="ECO:0000256" key="1">
    <source>
        <dbReference type="SAM" id="Phobius"/>
    </source>
</evidence>
<name>A0A9K3CRH9_9EUKA</name>
<dbReference type="EMBL" id="BDIP01000359">
    <property type="protein sequence ID" value="GIQ81306.1"/>
    <property type="molecule type" value="Genomic_DNA"/>
</dbReference>
<keyword evidence="1" id="KW-1133">Transmembrane helix</keyword>
<feature type="transmembrane region" description="Helical" evidence="1">
    <location>
        <begin position="139"/>
        <end position="161"/>
    </location>
</feature>
<comment type="caution">
    <text evidence="3">The sequence shown here is derived from an EMBL/GenBank/DDBJ whole genome shotgun (WGS) entry which is preliminary data.</text>
</comment>
<dbReference type="AlphaFoldDB" id="A0A9K3CRH9"/>
<accession>A0A9K3CRH9</accession>
<protein>
    <submittedName>
        <fullName evidence="3">Uncharacterized protein</fullName>
    </submittedName>
</protein>
<proteinExistence type="predicted"/>
<feature type="signal peptide" evidence="2">
    <location>
        <begin position="1"/>
        <end position="15"/>
    </location>
</feature>
<keyword evidence="1" id="KW-0472">Membrane</keyword>
<evidence type="ECO:0000313" key="3">
    <source>
        <dbReference type="EMBL" id="GIQ81306.1"/>
    </source>
</evidence>
<keyword evidence="4" id="KW-1185">Reference proteome</keyword>
<gene>
    <name evidence="3" type="ORF">KIPB_002248</name>
</gene>
<reference evidence="3 4" key="1">
    <citation type="journal article" date="2018" name="PLoS ONE">
        <title>The draft genome of Kipferlia bialata reveals reductive genome evolution in fornicate parasites.</title>
        <authorList>
            <person name="Tanifuji G."/>
            <person name="Takabayashi S."/>
            <person name="Kume K."/>
            <person name="Takagi M."/>
            <person name="Nakayama T."/>
            <person name="Kamikawa R."/>
            <person name="Inagaki Y."/>
            <person name="Hashimoto T."/>
        </authorList>
    </citation>
    <scope>NUCLEOTIDE SEQUENCE [LARGE SCALE GENOMIC DNA]</scope>
    <source>
        <strain evidence="3">NY0173</strain>
    </source>
</reference>
<organism evidence="3 4">
    <name type="scientific">Kipferlia bialata</name>
    <dbReference type="NCBI Taxonomy" id="797122"/>
    <lineage>
        <taxon>Eukaryota</taxon>
        <taxon>Metamonada</taxon>
        <taxon>Carpediemonas-like organisms</taxon>
        <taxon>Kipferlia</taxon>
    </lineage>
</organism>
<evidence type="ECO:0000256" key="2">
    <source>
        <dbReference type="SAM" id="SignalP"/>
    </source>
</evidence>
<sequence>MRLVIALALVTAILAKVAVKDSPSNLQGDKWVEAIIAEYMPLGAGLFPLIDSALAVFYSSDMKTGRVMTKEESIAKMGVDPSTLSDLFRHRHLGGDLGHEIQETRNHYVDGGYDVQAVGKTTGMETALVLPGFPSPKKIIFVLLALIATGVLSCACGCCCSRARHRRTVKRLTGTRNEYMPIYCT</sequence>
<dbReference type="Proteomes" id="UP000265618">
    <property type="component" value="Unassembled WGS sequence"/>
</dbReference>
<evidence type="ECO:0000313" key="4">
    <source>
        <dbReference type="Proteomes" id="UP000265618"/>
    </source>
</evidence>
<feature type="chain" id="PRO_5039930504" evidence="2">
    <location>
        <begin position="16"/>
        <end position="185"/>
    </location>
</feature>
<keyword evidence="2" id="KW-0732">Signal</keyword>
<keyword evidence="1" id="KW-0812">Transmembrane</keyword>